<accession>A0A5B2XMY4</accession>
<dbReference type="RefSeq" id="WP_149848263.1">
    <property type="nucleotide sequence ID" value="NZ_VUOB01000008.1"/>
</dbReference>
<gene>
    <name evidence="1" type="ORF">F0L68_05115</name>
</gene>
<keyword evidence="2" id="KW-1185">Reference proteome</keyword>
<sequence>MTAGPQPLSLDCAALGCGLPDEELPLDQVRLLLLRRRTSWVTKDAVWQELVRRAHATPEPWTTVAAAMMMPGLKHIAGKLGSRFCGDRNDLDSEFLEGFLQALDVADARSPKIFGQLYWAAFRRGH</sequence>
<name>A0A5B2XMY4_9PSEU</name>
<dbReference type="Proteomes" id="UP000323454">
    <property type="component" value="Unassembled WGS sequence"/>
</dbReference>
<evidence type="ECO:0000313" key="1">
    <source>
        <dbReference type="EMBL" id="KAA2265228.1"/>
    </source>
</evidence>
<dbReference type="EMBL" id="VUOB01000008">
    <property type="protein sequence ID" value="KAA2265228.1"/>
    <property type="molecule type" value="Genomic_DNA"/>
</dbReference>
<evidence type="ECO:0000313" key="2">
    <source>
        <dbReference type="Proteomes" id="UP000323454"/>
    </source>
</evidence>
<reference evidence="1 2" key="2">
    <citation type="submission" date="2019-09" db="EMBL/GenBank/DDBJ databases">
        <authorList>
            <person name="Jin C."/>
        </authorList>
    </citation>
    <scope>NUCLEOTIDE SEQUENCE [LARGE SCALE GENOMIC DNA]</scope>
    <source>
        <strain evidence="1 2">AN110305</strain>
    </source>
</reference>
<organism evidence="1 2">
    <name type="scientific">Solihabitans fulvus</name>
    <dbReference type="NCBI Taxonomy" id="1892852"/>
    <lineage>
        <taxon>Bacteria</taxon>
        <taxon>Bacillati</taxon>
        <taxon>Actinomycetota</taxon>
        <taxon>Actinomycetes</taxon>
        <taxon>Pseudonocardiales</taxon>
        <taxon>Pseudonocardiaceae</taxon>
        <taxon>Solihabitans</taxon>
    </lineage>
</organism>
<dbReference type="AlphaFoldDB" id="A0A5B2XMY4"/>
<dbReference type="OrthoDB" id="4164470at2"/>
<comment type="caution">
    <text evidence="1">The sequence shown here is derived from an EMBL/GenBank/DDBJ whole genome shotgun (WGS) entry which is preliminary data.</text>
</comment>
<protein>
    <submittedName>
        <fullName evidence="1">Uncharacterized protein</fullName>
    </submittedName>
</protein>
<proteinExistence type="predicted"/>
<reference evidence="1 2" key="1">
    <citation type="submission" date="2019-09" db="EMBL/GenBank/DDBJ databases">
        <title>Goodfellowia gen. nov., a new genus of the Pseudonocardineae related to Actinoalloteichus, containing Goodfellowia coeruleoviolacea gen. nov., comb. nov. gen. nov., comb. nov.</title>
        <authorList>
            <person name="Labeda D."/>
        </authorList>
    </citation>
    <scope>NUCLEOTIDE SEQUENCE [LARGE SCALE GENOMIC DNA]</scope>
    <source>
        <strain evidence="1 2">AN110305</strain>
    </source>
</reference>